<dbReference type="GO" id="GO:0022627">
    <property type="term" value="C:cytosolic small ribosomal subunit"/>
    <property type="evidence" value="ECO:0007669"/>
    <property type="project" value="TreeGrafter"/>
</dbReference>
<evidence type="ECO:0000313" key="5">
    <source>
        <dbReference type="Proteomes" id="UP001165289"/>
    </source>
</evidence>
<evidence type="ECO:0000256" key="1">
    <source>
        <dbReference type="ARBA" id="ARBA00010014"/>
    </source>
</evidence>
<dbReference type="Pfam" id="PF01090">
    <property type="entry name" value="Ribosomal_S19e"/>
    <property type="match status" value="1"/>
</dbReference>
<dbReference type="GO" id="GO:0003735">
    <property type="term" value="F:structural constituent of ribosome"/>
    <property type="evidence" value="ECO:0007669"/>
    <property type="project" value="InterPro"/>
</dbReference>
<reference evidence="4 5" key="1">
    <citation type="journal article" date="2023" name="BMC Biol.">
        <title>The compact genome of the sponge Oopsacas minuta (Hexactinellida) is lacking key metazoan core genes.</title>
        <authorList>
            <person name="Santini S."/>
            <person name="Schenkelaars Q."/>
            <person name="Jourda C."/>
            <person name="Duchesne M."/>
            <person name="Belahbib H."/>
            <person name="Rocher C."/>
            <person name="Selva M."/>
            <person name="Riesgo A."/>
            <person name="Vervoort M."/>
            <person name="Leys S.P."/>
            <person name="Kodjabachian L."/>
            <person name="Le Bivic A."/>
            <person name="Borchiellini C."/>
            <person name="Claverie J.M."/>
            <person name="Renard E."/>
        </authorList>
    </citation>
    <scope>NUCLEOTIDE SEQUENCE [LARGE SCALE GENOMIC DNA]</scope>
    <source>
        <strain evidence="4">SPO-2</strain>
    </source>
</reference>
<dbReference type="GO" id="GO:0003723">
    <property type="term" value="F:RNA binding"/>
    <property type="evidence" value="ECO:0007669"/>
    <property type="project" value="TreeGrafter"/>
</dbReference>
<comment type="caution">
    <text evidence="4">The sequence shown here is derived from an EMBL/GenBank/DDBJ whole genome shotgun (WGS) entry which is preliminary data.</text>
</comment>
<dbReference type="GO" id="GO:0006412">
    <property type="term" value="P:translation"/>
    <property type="evidence" value="ECO:0007669"/>
    <property type="project" value="InterPro"/>
</dbReference>
<accession>A0AAV7KDS0</accession>
<dbReference type="Proteomes" id="UP001165289">
    <property type="component" value="Unassembled WGS sequence"/>
</dbReference>
<organism evidence="4 5">
    <name type="scientific">Oopsacas minuta</name>
    <dbReference type="NCBI Taxonomy" id="111878"/>
    <lineage>
        <taxon>Eukaryota</taxon>
        <taxon>Metazoa</taxon>
        <taxon>Porifera</taxon>
        <taxon>Hexactinellida</taxon>
        <taxon>Hexasterophora</taxon>
        <taxon>Lyssacinosida</taxon>
        <taxon>Leucopsacidae</taxon>
        <taxon>Oopsacas</taxon>
    </lineage>
</organism>
<evidence type="ECO:0000256" key="2">
    <source>
        <dbReference type="ARBA" id="ARBA00022980"/>
    </source>
</evidence>
<dbReference type="GO" id="GO:0000028">
    <property type="term" value="P:ribosomal small subunit assembly"/>
    <property type="evidence" value="ECO:0007669"/>
    <property type="project" value="TreeGrafter"/>
</dbReference>
<dbReference type="InterPro" id="IPR036388">
    <property type="entry name" value="WH-like_DNA-bd_sf"/>
</dbReference>
<dbReference type="SUPFAM" id="SSF46785">
    <property type="entry name" value="Winged helix' DNA-binding domain"/>
    <property type="match status" value="1"/>
</dbReference>
<comment type="similarity">
    <text evidence="1">Belongs to the eukaryotic ribosomal protein eS19 family.</text>
</comment>
<keyword evidence="5" id="KW-1185">Reference proteome</keyword>
<dbReference type="FunFam" id="1.10.10.10:FF:000118">
    <property type="entry name" value="40S ribosomal protein S19"/>
    <property type="match status" value="1"/>
</dbReference>
<dbReference type="EMBL" id="JAKMXF010000066">
    <property type="protein sequence ID" value="KAI6659358.1"/>
    <property type="molecule type" value="Genomic_DNA"/>
</dbReference>
<keyword evidence="2" id="KW-0689">Ribosomal protein</keyword>
<evidence type="ECO:0000313" key="4">
    <source>
        <dbReference type="EMBL" id="KAI6659358.1"/>
    </source>
</evidence>
<evidence type="ECO:0008006" key="6">
    <source>
        <dbReference type="Google" id="ProtNLM"/>
    </source>
</evidence>
<dbReference type="AlphaFoldDB" id="A0AAV7KDS0"/>
<sequence>MPTVKDVPADKFIEEFAKFLKQSGMVKPPDWTEHARTGHHKELAPYRPDWWYIRCASIARRVFIRKRVGVGGLTKAYGGRKRRGVRPGKYIRGSSSIARKALIQLEDSGIVEKIRKADDEGGEFAGRQVTREGQRHLNQIADQVYNNLNS</sequence>
<dbReference type="PANTHER" id="PTHR11710:SF0">
    <property type="entry name" value="40S RIBOSOMAL PROTEIN S19"/>
    <property type="match status" value="1"/>
</dbReference>
<evidence type="ECO:0000256" key="3">
    <source>
        <dbReference type="ARBA" id="ARBA00023274"/>
    </source>
</evidence>
<name>A0AAV7KDS0_9METZ</name>
<dbReference type="InterPro" id="IPR001266">
    <property type="entry name" value="Ribosomal_eS19"/>
</dbReference>
<dbReference type="PANTHER" id="PTHR11710">
    <property type="entry name" value="40S RIBOSOMAL PROTEIN S19"/>
    <property type="match status" value="1"/>
</dbReference>
<gene>
    <name evidence="4" type="ORF">LOD99_15029</name>
</gene>
<dbReference type="InterPro" id="IPR036390">
    <property type="entry name" value="WH_DNA-bd_sf"/>
</dbReference>
<proteinExistence type="inferred from homology"/>
<keyword evidence="3" id="KW-0687">Ribonucleoprotein</keyword>
<dbReference type="SMART" id="SM01413">
    <property type="entry name" value="Ribosomal_S19e"/>
    <property type="match status" value="1"/>
</dbReference>
<protein>
    <recommendedName>
        <fullName evidence="6">30S ribosomal protein S19e</fullName>
    </recommendedName>
</protein>
<dbReference type="Gene3D" id="1.10.10.10">
    <property type="entry name" value="Winged helix-like DNA-binding domain superfamily/Winged helix DNA-binding domain"/>
    <property type="match status" value="1"/>
</dbReference>